<feature type="compositionally biased region" description="Polar residues" evidence="2">
    <location>
        <begin position="220"/>
        <end position="233"/>
    </location>
</feature>
<dbReference type="PROSITE" id="PS50245">
    <property type="entry name" value="CAP_GLY_2"/>
    <property type="match status" value="1"/>
</dbReference>
<proteinExistence type="predicted"/>
<keyword evidence="5" id="KW-1185">Reference proteome</keyword>
<dbReference type="InterPro" id="IPR000938">
    <property type="entry name" value="CAP-Gly_domain"/>
</dbReference>
<dbReference type="SMART" id="SM01052">
    <property type="entry name" value="CAP_GLY"/>
    <property type="match status" value="1"/>
</dbReference>
<evidence type="ECO:0000313" key="4">
    <source>
        <dbReference type="EMBL" id="ETO35678.1"/>
    </source>
</evidence>
<feature type="compositionally biased region" description="Basic and acidic residues" evidence="2">
    <location>
        <begin position="248"/>
        <end position="270"/>
    </location>
</feature>
<dbReference type="SUPFAM" id="SSF74924">
    <property type="entry name" value="Cap-Gly domain"/>
    <property type="match status" value="1"/>
</dbReference>
<feature type="domain" description="CAP-Gly" evidence="3">
    <location>
        <begin position="108"/>
        <end position="160"/>
    </location>
</feature>
<sequence>MHRLSTTSRFRSVRPDRTTTETNTTGETSNATTEQKSEIVHESNVVAKDFLANQSKYLNPNQNEKNDKRHVRKVSSGVMVRLKQLDTFRLGERVYVDGYGNGVIKFLGCVHFAQGLYVGVELDESKGQNDGFIRGKRYFSARKGYEIETETMNATGTTAVATTKTTGTVDTTAATTTTTTTTAATTATAITTTTGTTVLGINTTRISDILQHDSRRALTPTPNIGDTSKSQQEQNKDNRARTPLGRGQKFEGKRRDSQKEKEAVQHDPRTRRNYHSETLTQTKTHRVRTRNNTAGTARLPVQRANNVAATNDPKIQMKQFDKRMGELLREKKRLEEENIQLKFDLSSKQNANNLDKATLENDLFEELLDNDKTLKDDRSKNETMEREVSQLLSEKERFEELKYYGTTQNDAVIAILQKEIADLTAQLNKCKDTRRQNLQSWVFGDC</sequence>
<gene>
    <name evidence="4" type="ORF">RFI_01383</name>
</gene>
<dbReference type="PANTHER" id="PTHR18916">
    <property type="entry name" value="DYNACTIN 1-RELATED MICROTUBULE-BINDING"/>
    <property type="match status" value="1"/>
</dbReference>
<dbReference type="Pfam" id="PF01302">
    <property type="entry name" value="CAP_GLY"/>
    <property type="match status" value="1"/>
</dbReference>
<evidence type="ECO:0000259" key="3">
    <source>
        <dbReference type="PROSITE" id="PS50245"/>
    </source>
</evidence>
<feature type="compositionally biased region" description="Polar residues" evidence="2">
    <location>
        <begin position="1"/>
        <end position="10"/>
    </location>
</feature>
<feature type="coiled-coil region" evidence="1">
    <location>
        <begin position="317"/>
        <end position="433"/>
    </location>
</feature>
<organism evidence="4 5">
    <name type="scientific">Reticulomyxa filosa</name>
    <dbReference type="NCBI Taxonomy" id="46433"/>
    <lineage>
        <taxon>Eukaryota</taxon>
        <taxon>Sar</taxon>
        <taxon>Rhizaria</taxon>
        <taxon>Retaria</taxon>
        <taxon>Foraminifera</taxon>
        <taxon>Monothalamids</taxon>
        <taxon>Reticulomyxidae</taxon>
        <taxon>Reticulomyxa</taxon>
    </lineage>
</organism>
<accession>X6PC48</accession>
<dbReference type="OrthoDB" id="2130750at2759"/>
<dbReference type="AlphaFoldDB" id="X6PC48"/>
<evidence type="ECO:0000256" key="2">
    <source>
        <dbReference type="SAM" id="MobiDB-lite"/>
    </source>
</evidence>
<dbReference type="InterPro" id="IPR036859">
    <property type="entry name" value="CAP-Gly_dom_sf"/>
</dbReference>
<dbReference type="Gene3D" id="2.30.30.190">
    <property type="entry name" value="CAP Gly-rich-like domain"/>
    <property type="match status" value="1"/>
</dbReference>
<feature type="compositionally biased region" description="Low complexity" evidence="2">
    <location>
        <begin position="20"/>
        <end position="34"/>
    </location>
</feature>
<keyword evidence="1" id="KW-0175">Coiled coil</keyword>
<evidence type="ECO:0000313" key="5">
    <source>
        <dbReference type="Proteomes" id="UP000023152"/>
    </source>
</evidence>
<dbReference type="EMBL" id="ASPP01001412">
    <property type="protein sequence ID" value="ETO35678.1"/>
    <property type="molecule type" value="Genomic_DNA"/>
</dbReference>
<protein>
    <recommendedName>
        <fullName evidence="3">CAP-Gly domain-containing protein</fullName>
    </recommendedName>
</protein>
<evidence type="ECO:0000256" key="1">
    <source>
        <dbReference type="SAM" id="Coils"/>
    </source>
</evidence>
<reference evidence="4 5" key="1">
    <citation type="journal article" date="2013" name="Curr. Biol.">
        <title>The Genome of the Foraminiferan Reticulomyxa filosa.</title>
        <authorList>
            <person name="Glockner G."/>
            <person name="Hulsmann N."/>
            <person name="Schleicher M."/>
            <person name="Noegel A.A."/>
            <person name="Eichinger L."/>
            <person name="Gallinger C."/>
            <person name="Pawlowski J."/>
            <person name="Sierra R."/>
            <person name="Euteneuer U."/>
            <person name="Pillet L."/>
            <person name="Moustafa A."/>
            <person name="Platzer M."/>
            <person name="Groth M."/>
            <person name="Szafranski K."/>
            <person name="Schliwa M."/>
        </authorList>
    </citation>
    <scope>NUCLEOTIDE SEQUENCE [LARGE SCALE GENOMIC DNA]</scope>
</reference>
<feature type="region of interest" description="Disordered" evidence="2">
    <location>
        <begin position="211"/>
        <end position="289"/>
    </location>
</feature>
<feature type="region of interest" description="Disordered" evidence="2">
    <location>
        <begin position="1"/>
        <end position="39"/>
    </location>
</feature>
<dbReference type="Proteomes" id="UP000023152">
    <property type="component" value="Unassembled WGS sequence"/>
</dbReference>
<comment type="caution">
    <text evidence="4">The sequence shown here is derived from an EMBL/GenBank/DDBJ whole genome shotgun (WGS) entry which is preliminary data.</text>
</comment>
<name>X6PC48_RETFI</name>